<feature type="region of interest" description="Disordered" evidence="1">
    <location>
        <begin position="1"/>
        <end position="37"/>
    </location>
</feature>
<dbReference type="Proteomes" id="UP000273807">
    <property type="component" value="Unassembled WGS sequence"/>
</dbReference>
<evidence type="ECO:0000313" key="2">
    <source>
        <dbReference type="EMBL" id="RNL55310.1"/>
    </source>
</evidence>
<keyword evidence="3" id="KW-1185">Reference proteome</keyword>
<gene>
    <name evidence="2" type="ORF">D7003_10110</name>
</gene>
<evidence type="ECO:0000313" key="3">
    <source>
        <dbReference type="Proteomes" id="UP000273807"/>
    </source>
</evidence>
<organism evidence="2 3">
    <name type="scientific">Arthrobacter oryzae</name>
    <dbReference type="NCBI Taxonomy" id="409290"/>
    <lineage>
        <taxon>Bacteria</taxon>
        <taxon>Bacillati</taxon>
        <taxon>Actinomycetota</taxon>
        <taxon>Actinomycetes</taxon>
        <taxon>Micrococcales</taxon>
        <taxon>Micrococcaceae</taxon>
        <taxon>Arthrobacter</taxon>
    </lineage>
</organism>
<name>A0A3N0BZ95_9MICC</name>
<dbReference type="EMBL" id="RBED01000094">
    <property type="protein sequence ID" value="RNL55310.1"/>
    <property type="molecule type" value="Genomic_DNA"/>
</dbReference>
<accession>A0A3N0BZ95</accession>
<feature type="compositionally biased region" description="Gly residues" evidence="1">
    <location>
        <begin position="13"/>
        <end position="28"/>
    </location>
</feature>
<proteinExistence type="predicted"/>
<sequence length="71" mass="6856">MGGGVRLTDGDGGDVGEAGGVAGDGSGGLLQAPAPTTSAETVAATAANLAVPERTRHKGCDFDTDSMLPLD</sequence>
<evidence type="ECO:0000256" key="1">
    <source>
        <dbReference type="SAM" id="MobiDB-lite"/>
    </source>
</evidence>
<protein>
    <submittedName>
        <fullName evidence="2">Uncharacterized protein</fullName>
    </submittedName>
</protein>
<comment type="caution">
    <text evidence="2">The sequence shown here is derived from an EMBL/GenBank/DDBJ whole genome shotgun (WGS) entry which is preliminary data.</text>
</comment>
<reference evidence="2 3" key="1">
    <citation type="submission" date="2018-10" db="EMBL/GenBank/DDBJ databases">
        <title>Genome sequencing of Arthrobacter oryzae TNB02.</title>
        <authorList>
            <person name="Cho Y.-J."/>
            <person name="Cho A."/>
            <person name="Kim O.-S."/>
        </authorList>
    </citation>
    <scope>NUCLEOTIDE SEQUENCE [LARGE SCALE GENOMIC DNA]</scope>
    <source>
        <strain evidence="2 3">TNB02</strain>
    </source>
</reference>
<dbReference type="AlphaFoldDB" id="A0A3N0BZ95"/>